<organism evidence="1 2">
    <name type="scientific">Vicia faba</name>
    <name type="common">Broad bean</name>
    <name type="synonym">Faba vulgaris</name>
    <dbReference type="NCBI Taxonomy" id="3906"/>
    <lineage>
        <taxon>Eukaryota</taxon>
        <taxon>Viridiplantae</taxon>
        <taxon>Streptophyta</taxon>
        <taxon>Embryophyta</taxon>
        <taxon>Tracheophyta</taxon>
        <taxon>Spermatophyta</taxon>
        <taxon>Magnoliopsida</taxon>
        <taxon>eudicotyledons</taxon>
        <taxon>Gunneridae</taxon>
        <taxon>Pentapetalae</taxon>
        <taxon>rosids</taxon>
        <taxon>fabids</taxon>
        <taxon>Fabales</taxon>
        <taxon>Fabaceae</taxon>
        <taxon>Papilionoideae</taxon>
        <taxon>50 kb inversion clade</taxon>
        <taxon>NPAAA clade</taxon>
        <taxon>Hologalegina</taxon>
        <taxon>IRL clade</taxon>
        <taxon>Fabeae</taxon>
        <taxon>Vicia</taxon>
    </lineage>
</organism>
<dbReference type="EMBL" id="OX451741">
    <property type="protein sequence ID" value="CAI8617433.1"/>
    <property type="molecule type" value="Genomic_DNA"/>
</dbReference>
<keyword evidence="2" id="KW-1185">Reference proteome</keyword>
<protein>
    <recommendedName>
        <fullName evidence="3">Secreted protein</fullName>
    </recommendedName>
</protein>
<accession>A0AAV1B766</accession>
<evidence type="ECO:0000313" key="2">
    <source>
        <dbReference type="Proteomes" id="UP001157006"/>
    </source>
</evidence>
<dbReference type="Proteomes" id="UP001157006">
    <property type="component" value="Chromosome 6"/>
</dbReference>
<reference evidence="1 2" key="1">
    <citation type="submission" date="2023-01" db="EMBL/GenBank/DDBJ databases">
        <authorList>
            <person name="Kreplak J."/>
        </authorList>
    </citation>
    <scope>NUCLEOTIDE SEQUENCE [LARGE SCALE GENOMIC DNA]</scope>
</reference>
<evidence type="ECO:0008006" key="3">
    <source>
        <dbReference type="Google" id="ProtNLM"/>
    </source>
</evidence>
<gene>
    <name evidence="1" type="ORF">VFH_VI076720</name>
</gene>
<dbReference type="AlphaFoldDB" id="A0AAV1B766"/>
<proteinExistence type="predicted"/>
<evidence type="ECO:0000313" key="1">
    <source>
        <dbReference type="EMBL" id="CAI8617433.1"/>
    </source>
</evidence>
<name>A0AAV1B766_VICFA</name>
<sequence>MVKSFTALLASVGSGGVVVGSGGRCGDGESLMVLESLTVLAATLWVVAPVGGGEVTEGVPVSDDGSKRREYLGSRWECLFGSMSSAEVRRQRVSVGGYVKQKACGCCGRLREEEDEWW</sequence>